<feature type="region of interest" description="Disordered" evidence="5">
    <location>
        <begin position="460"/>
        <end position="481"/>
    </location>
</feature>
<dbReference type="InterPro" id="IPR000276">
    <property type="entry name" value="GPCR_Rhodpsn"/>
</dbReference>
<comment type="subcellular location">
    <subcellularLocation>
        <location evidence="1">Membrane</location>
    </subcellularLocation>
</comment>
<dbReference type="AlphaFoldDB" id="A0AA85ISL6"/>
<sequence length="550" mass="63046">MDECMGSPITSLLNHTQSPVNDPFENSGLVKFRNEFSKIHGPLSLAVCAFGIPANLLNIIVLTRRELAQTATNHLLLWLAFADLLLMVMYAPCLYHFFILHPHPMKPPIYTPSKLWITYHEIFASCSLMFHSLALWLAVILALFRYIHVGFPVIGSTYTTRKRAFLSAVLTTICCIFITIPNILVNHIRSCHGPVFNVKSYNSVYQMDTLNKSNVQIYYFISSDPYDDETDDNKSDPNAYHLTSEHSNYSSLSSSPSTTFQHSLMFRTPSKRLHTFNVWLQSIASKIAPPFLLTILTILLIGELQKAIRRRRALFRNRDKLQIKTLAVPPPSGGAAGDVKKNHQRQSIPFIHNSSTLSNYSNDEGKKLTRENRTTALLLTIVIFFLIIELPQGILVICLHLIENFEEDVYQHVGDLLDFLTLLNESISFVIYTTMSHQFRKTFYNTFCPLLYNKMNQSQENTLNRSHHHHQQQQQQQQKYQAHRQQQCSEQILLTKQKVDQPSWDPQKSEKIIKFSENLRNKDGINNVNNNNSDKTLSNNTVITQSSICT</sequence>
<keyword evidence="4 6" id="KW-0472">Membrane</keyword>
<name>A0AA85ISL6_TRIRE</name>
<proteinExistence type="predicted"/>
<feature type="transmembrane region" description="Helical" evidence="6">
    <location>
        <begin position="43"/>
        <end position="63"/>
    </location>
</feature>
<keyword evidence="3 6" id="KW-1133">Transmembrane helix</keyword>
<feature type="domain" description="G-protein coupled receptors family 1 profile" evidence="7">
    <location>
        <begin position="54"/>
        <end position="432"/>
    </location>
</feature>
<evidence type="ECO:0000256" key="1">
    <source>
        <dbReference type="ARBA" id="ARBA00004370"/>
    </source>
</evidence>
<feature type="transmembrane region" description="Helical" evidence="6">
    <location>
        <begin position="122"/>
        <end position="144"/>
    </location>
</feature>
<evidence type="ECO:0000256" key="6">
    <source>
        <dbReference type="SAM" id="Phobius"/>
    </source>
</evidence>
<reference evidence="8" key="1">
    <citation type="submission" date="2022-06" db="EMBL/GenBank/DDBJ databases">
        <authorList>
            <person name="Berger JAMES D."/>
            <person name="Berger JAMES D."/>
        </authorList>
    </citation>
    <scope>NUCLEOTIDE SEQUENCE [LARGE SCALE GENOMIC DNA]</scope>
</reference>
<protein>
    <submittedName>
        <fullName evidence="9">G_PROTEIN_RECEP_F1_2 domain-containing protein</fullName>
    </submittedName>
</protein>
<accession>A0AA85ISL6</accession>
<dbReference type="InterPro" id="IPR017452">
    <property type="entry name" value="GPCR_Rhodpsn_7TM"/>
</dbReference>
<feature type="transmembrane region" description="Helical" evidence="6">
    <location>
        <begin position="376"/>
        <end position="402"/>
    </location>
</feature>
<evidence type="ECO:0000313" key="9">
    <source>
        <dbReference type="WBParaSite" id="TREG1_109430.1"/>
    </source>
</evidence>
<dbReference type="GO" id="GO:0005886">
    <property type="term" value="C:plasma membrane"/>
    <property type="evidence" value="ECO:0007669"/>
    <property type="project" value="TreeGrafter"/>
</dbReference>
<evidence type="ECO:0000313" key="8">
    <source>
        <dbReference type="Proteomes" id="UP000050795"/>
    </source>
</evidence>
<organism evidence="8 9">
    <name type="scientific">Trichobilharzia regenti</name>
    <name type="common">Nasal bird schistosome</name>
    <dbReference type="NCBI Taxonomy" id="157069"/>
    <lineage>
        <taxon>Eukaryota</taxon>
        <taxon>Metazoa</taxon>
        <taxon>Spiralia</taxon>
        <taxon>Lophotrochozoa</taxon>
        <taxon>Platyhelminthes</taxon>
        <taxon>Trematoda</taxon>
        <taxon>Digenea</taxon>
        <taxon>Strigeidida</taxon>
        <taxon>Schistosomatoidea</taxon>
        <taxon>Schistosomatidae</taxon>
        <taxon>Trichobilharzia</taxon>
    </lineage>
</organism>
<dbReference type="InterPro" id="IPR019427">
    <property type="entry name" value="7TM_GPCR_serpentine_rcpt_Srw"/>
</dbReference>
<dbReference type="PANTHER" id="PTHR46273">
    <property type="entry name" value="MYOSUPPRESSIN RECEPTOR 1, ISOFORM B-RELATED"/>
    <property type="match status" value="1"/>
</dbReference>
<feature type="transmembrane region" description="Helical" evidence="6">
    <location>
        <begin position="164"/>
        <end position="184"/>
    </location>
</feature>
<dbReference type="Gene3D" id="1.20.1070.10">
    <property type="entry name" value="Rhodopsin 7-helix transmembrane proteins"/>
    <property type="match status" value="2"/>
</dbReference>
<dbReference type="Proteomes" id="UP000050795">
    <property type="component" value="Unassembled WGS sequence"/>
</dbReference>
<dbReference type="InterPro" id="IPR053219">
    <property type="entry name" value="GPCR_Dmsr-1"/>
</dbReference>
<dbReference type="PROSITE" id="PS50262">
    <property type="entry name" value="G_PROTEIN_RECEP_F1_2"/>
    <property type="match status" value="1"/>
</dbReference>
<dbReference type="WBParaSite" id="TREG1_109430.1">
    <property type="protein sequence ID" value="TREG1_109430.1"/>
    <property type="gene ID" value="TREG1_109430"/>
</dbReference>
<evidence type="ECO:0000259" key="7">
    <source>
        <dbReference type="PROSITE" id="PS50262"/>
    </source>
</evidence>
<evidence type="ECO:0000256" key="4">
    <source>
        <dbReference type="ARBA" id="ARBA00023136"/>
    </source>
</evidence>
<evidence type="ECO:0000256" key="5">
    <source>
        <dbReference type="SAM" id="MobiDB-lite"/>
    </source>
</evidence>
<dbReference type="SUPFAM" id="SSF81321">
    <property type="entry name" value="Family A G protein-coupled receptor-like"/>
    <property type="match status" value="1"/>
</dbReference>
<dbReference type="PANTHER" id="PTHR46273:SF4">
    <property type="entry name" value="AT19640P"/>
    <property type="match status" value="1"/>
</dbReference>
<feature type="transmembrane region" description="Helical" evidence="6">
    <location>
        <begin position="75"/>
        <end position="98"/>
    </location>
</feature>
<feature type="compositionally biased region" description="Low complexity" evidence="5">
    <location>
        <begin position="472"/>
        <end position="481"/>
    </location>
</feature>
<dbReference type="Pfam" id="PF10324">
    <property type="entry name" value="7TM_GPCR_Srw"/>
    <property type="match status" value="3"/>
</dbReference>
<evidence type="ECO:0000256" key="2">
    <source>
        <dbReference type="ARBA" id="ARBA00022692"/>
    </source>
</evidence>
<keyword evidence="2 6" id="KW-0812">Transmembrane</keyword>
<feature type="transmembrane region" description="Helical" evidence="6">
    <location>
        <begin position="278"/>
        <end position="302"/>
    </location>
</feature>
<evidence type="ECO:0000256" key="3">
    <source>
        <dbReference type="ARBA" id="ARBA00022989"/>
    </source>
</evidence>
<dbReference type="CDD" id="cd14978">
    <property type="entry name" value="7tmA_FMRFamide_R-like"/>
    <property type="match status" value="1"/>
</dbReference>
<keyword evidence="8" id="KW-1185">Reference proteome</keyword>
<dbReference type="GO" id="GO:0008528">
    <property type="term" value="F:G protein-coupled peptide receptor activity"/>
    <property type="evidence" value="ECO:0007669"/>
    <property type="project" value="InterPro"/>
</dbReference>
<reference evidence="9" key="2">
    <citation type="submission" date="2023-11" db="UniProtKB">
        <authorList>
            <consortium name="WormBaseParasite"/>
        </authorList>
    </citation>
    <scope>IDENTIFICATION</scope>
</reference>
<dbReference type="PRINTS" id="PR00237">
    <property type="entry name" value="GPCRRHODOPSN"/>
</dbReference>